<evidence type="ECO:0000256" key="1">
    <source>
        <dbReference type="SAM" id="MobiDB-lite"/>
    </source>
</evidence>
<feature type="compositionally biased region" description="Polar residues" evidence="1">
    <location>
        <begin position="1"/>
        <end position="10"/>
    </location>
</feature>
<protein>
    <submittedName>
        <fullName evidence="3">Uncharacterized protein</fullName>
    </submittedName>
</protein>
<keyword evidence="2" id="KW-0812">Transmembrane</keyword>
<keyword evidence="4" id="KW-1185">Reference proteome</keyword>
<feature type="transmembrane region" description="Helical" evidence="2">
    <location>
        <begin position="79"/>
        <end position="101"/>
    </location>
</feature>
<keyword evidence="2" id="KW-1133">Transmembrane helix</keyword>
<dbReference type="EMBL" id="KN819785">
    <property type="protein sequence ID" value="KIJ07788.1"/>
    <property type="molecule type" value="Genomic_DNA"/>
</dbReference>
<dbReference type="OrthoDB" id="2644397at2759"/>
<evidence type="ECO:0000256" key="2">
    <source>
        <dbReference type="SAM" id="Phobius"/>
    </source>
</evidence>
<feature type="compositionally biased region" description="Polar residues" evidence="1">
    <location>
        <begin position="30"/>
        <end position="46"/>
    </location>
</feature>
<feature type="compositionally biased region" description="Polar residues" evidence="1">
    <location>
        <begin position="56"/>
        <end position="65"/>
    </location>
</feature>
<reference evidence="4" key="2">
    <citation type="submission" date="2015-01" db="EMBL/GenBank/DDBJ databases">
        <title>Evolutionary Origins and Diversification of the Mycorrhizal Mutualists.</title>
        <authorList>
            <consortium name="DOE Joint Genome Institute"/>
            <consortium name="Mycorrhizal Genomics Consortium"/>
            <person name="Kohler A."/>
            <person name="Kuo A."/>
            <person name="Nagy L.G."/>
            <person name="Floudas D."/>
            <person name="Copeland A."/>
            <person name="Barry K.W."/>
            <person name="Cichocki N."/>
            <person name="Veneault-Fourrey C."/>
            <person name="LaButti K."/>
            <person name="Lindquist E.A."/>
            <person name="Lipzen A."/>
            <person name="Lundell T."/>
            <person name="Morin E."/>
            <person name="Murat C."/>
            <person name="Riley R."/>
            <person name="Ohm R."/>
            <person name="Sun H."/>
            <person name="Tunlid A."/>
            <person name="Henrissat B."/>
            <person name="Grigoriev I.V."/>
            <person name="Hibbett D.S."/>
            <person name="Martin F."/>
        </authorList>
    </citation>
    <scope>NUCLEOTIDE SEQUENCE [LARGE SCALE GENOMIC DNA]</scope>
    <source>
        <strain evidence="4">ATCC 200175</strain>
    </source>
</reference>
<evidence type="ECO:0000313" key="4">
    <source>
        <dbReference type="Proteomes" id="UP000053647"/>
    </source>
</evidence>
<proteinExistence type="predicted"/>
<dbReference type="Proteomes" id="UP000053647">
    <property type="component" value="Unassembled WGS sequence"/>
</dbReference>
<sequence length="464" mass="50340">MSSHSSQLTKNPPHRRQPSSEYLPVPRRASGQQSHSPLEASTFSDKTPNDDDQGFVCSSPQSPMKTQKRKSPRSGISPLTWICYALHALLIILHTILLGMLLTEMDHRIPISPTEANFYSVLLTVMQQTFFTAYQGALVVITQQLALRSNLLRRQTLTALHDKSLAWGGIGASILSLWRQVSVPTAVHGTLCVVLYLVSISILHVSSSSLIDVETYDNNVPTTVRTLLGLPNMTAVEVVYKNESWDNAGAVASALGQLPTMYNHGLVNSTVYDIALDTTGTGNVTVHATTFSAKCYSAEQAYTVSANQTTIEWGDLNATLSFMPLYEGTLWFLGSIFPGVVEGRLLSFLSFPPIPDSNGALGTTFPVAGLIYGTAGGNFTVETEIQVTTCSLSYTTQDAVIDSHTNALLSIPSPVDDLPAVWTSTMNLSSSEIDPIVDWVRNPCVPWTWADSDSVTVLVSLVLQ</sequence>
<feature type="region of interest" description="Disordered" evidence="1">
    <location>
        <begin position="1"/>
        <end position="74"/>
    </location>
</feature>
<evidence type="ECO:0000313" key="3">
    <source>
        <dbReference type="EMBL" id="KIJ07788.1"/>
    </source>
</evidence>
<accession>A0A0C9T9M1</accession>
<dbReference type="AlphaFoldDB" id="A0A0C9T9M1"/>
<organism evidence="3 4">
    <name type="scientific">Paxillus involutus ATCC 200175</name>
    <dbReference type="NCBI Taxonomy" id="664439"/>
    <lineage>
        <taxon>Eukaryota</taxon>
        <taxon>Fungi</taxon>
        <taxon>Dikarya</taxon>
        <taxon>Basidiomycota</taxon>
        <taxon>Agaricomycotina</taxon>
        <taxon>Agaricomycetes</taxon>
        <taxon>Agaricomycetidae</taxon>
        <taxon>Boletales</taxon>
        <taxon>Paxilineae</taxon>
        <taxon>Paxillaceae</taxon>
        <taxon>Paxillus</taxon>
    </lineage>
</organism>
<gene>
    <name evidence="3" type="ORF">PAXINDRAFT_102807</name>
</gene>
<reference evidence="3 4" key="1">
    <citation type="submission" date="2014-06" db="EMBL/GenBank/DDBJ databases">
        <authorList>
            <consortium name="DOE Joint Genome Institute"/>
            <person name="Kuo A."/>
            <person name="Kohler A."/>
            <person name="Nagy L.G."/>
            <person name="Floudas D."/>
            <person name="Copeland A."/>
            <person name="Barry K.W."/>
            <person name="Cichocki N."/>
            <person name="Veneault-Fourrey C."/>
            <person name="LaButti K."/>
            <person name="Lindquist E.A."/>
            <person name="Lipzen A."/>
            <person name="Lundell T."/>
            <person name="Morin E."/>
            <person name="Murat C."/>
            <person name="Sun H."/>
            <person name="Tunlid A."/>
            <person name="Henrissat B."/>
            <person name="Grigoriev I.V."/>
            <person name="Hibbett D.S."/>
            <person name="Martin F."/>
            <person name="Nordberg H.P."/>
            <person name="Cantor M.N."/>
            <person name="Hua S.X."/>
        </authorList>
    </citation>
    <scope>NUCLEOTIDE SEQUENCE [LARGE SCALE GENOMIC DNA]</scope>
    <source>
        <strain evidence="3 4">ATCC 200175</strain>
    </source>
</reference>
<keyword evidence="2" id="KW-0472">Membrane</keyword>
<name>A0A0C9T9M1_PAXIN</name>
<dbReference type="HOGENOM" id="CLU_047152_0_0_1"/>